<dbReference type="Pfam" id="PF01757">
    <property type="entry name" value="Acyl_transf_3"/>
    <property type="match status" value="1"/>
</dbReference>
<feature type="transmembrane region" description="Helical" evidence="1">
    <location>
        <begin position="154"/>
        <end position="172"/>
    </location>
</feature>
<feature type="transmembrane region" description="Helical" evidence="1">
    <location>
        <begin position="184"/>
        <end position="203"/>
    </location>
</feature>
<dbReference type="EMBL" id="CADCTY010000755">
    <property type="protein sequence ID" value="CAA9337558.1"/>
    <property type="molecule type" value="Genomic_DNA"/>
</dbReference>
<feature type="domain" description="Acyltransferase 3" evidence="2">
    <location>
        <begin position="18"/>
        <end position="369"/>
    </location>
</feature>
<keyword evidence="1" id="KW-0472">Membrane</keyword>
<dbReference type="AlphaFoldDB" id="A0A6J4LPM3"/>
<feature type="transmembrane region" description="Helical" evidence="1">
    <location>
        <begin position="350"/>
        <end position="372"/>
    </location>
</feature>
<feature type="transmembrane region" description="Helical" evidence="1">
    <location>
        <begin position="283"/>
        <end position="306"/>
    </location>
</feature>
<keyword evidence="1" id="KW-0812">Transmembrane</keyword>
<feature type="transmembrane region" description="Helical" evidence="1">
    <location>
        <begin position="61"/>
        <end position="86"/>
    </location>
</feature>
<evidence type="ECO:0000256" key="1">
    <source>
        <dbReference type="SAM" id="Phobius"/>
    </source>
</evidence>
<feature type="transmembrane region" description="Helical" evidence="1">
    <location>
        <begin position="223"/>
        <end position="240"/>
    </location>
</feature>
<dbReference type="InterPro" id="IPR050623">
    <property type="entry name" value="Glucan_succinyl_AcylTrfase"/>
</dbReference>
<gene>
    <name evidence="3" type="ORF">AVDCRST_MAG94-2176</name>
</gene>
<feature type="transmembrane region" description="Helical" evidence="1">
    <location>
        <begin position="102"/>
        <end position="120"/>
    </location>
</feature>
<sequence>MQVPENIQKVAQARQRCYDLDWLRVLAVLLLLYFHTAAVFYQGDLGEFYIHNNRSSQVMNGFILFVYQWHMPLFFLVSGASTWFALSFRSTQQYVQERCQRLLIPFVFGTLVLIPPQVYLRLTSRSDYDQSYFQFYPQFFNGIRPHGNFEWGHLWFIIYLFMFSLVALPLLLQLRKPESCWRSTLANWVEKPGVVLLLALPLAATEGALRPRWGGFQNLYDDWANVCLYLLYFFYGYLICSDNRFREAIDKHLGVALGLAVLCMGILLGLWQTNSIPDRGYSFTYVVYQCFRGCNAWFWTVMLLGLGRRYLNFNNTLLQYANEVAYPFYLLHQTVLVAVGFYVVRWNVGVMTKFMVISTATYLITIALYELLIRRYNAARCLFGLKRIQR</sequence>
<keyword evidence="1" id="KW-1133">Transmembrane helix</keyword>
<feature type="transmembrane region" description="Helical" evidence="1">
    <location>
        <begin position="21"/>
        <end position="41"/>
    </location>
</feature>
<feature type="transmembrane region" description="Helical" evidence="1">
    <location>
        <begin position="326"/>
        <end position="344"/>
    </location>
</feature>
<dbReference type="GO" id="GO:0016747">
    <property type="term" value="F:acyltransferase activity, transferring groups other than amino-acyl groups"/>
    <property type="evidence" value="ECO:0007669"/>
    <property type="project" value="InterPro"/>
</dbReference>
<dbReference type="InterPro" id="IPR002656">
    <property type="entry name" value="Acyl_transf_3_dom"/>
</dbReference>
<organism evidence="3">
    <name type="scientific">uncultured Leptolyngbya sp</name>
    <dbReference type="NCBI Taxonomy" id="332963"/>
    <lineage>
        <taxon>Bacteria</taxon>
        <taxon>Bacillati</taxon>
        <taxon>Cyanobacteriota</taxon>
        <taxon>Cyanophyceae</taxon>
        <taxon>Leptolyngbyales</taxon>
        <taxon>Leptolyngbyaceae</taxon>
        <taxon>Leptolyngbya group</taxon>
        <taxon>Leptolyngbya</taxon>
        <taxon>environmental samples</taxon>
    </lineage>
</organism>
<protein>
    <recommendedName>
        <fullName evidence="2">Acyltransferase 3 domain-containing protein</fullName>
    </recommendedName>
</protein>
<dbReference type="PANTHER" id="PTHR36927">
    <property type="entry name" value="BLR4337 PROTEIN"/>
    <property type="match status" value="1"/>
</dbReference>
<feature type="transmembrane region" description="Helical" evidence="1">
    <location>
        <begin position="252"/>
        <end position="271"/>
    </location>
</feature>
<reference evidence="3" key="1">
    <citation type="submission" date="2020-02" db="EMBL/GenBank/DDBJ databases">
        <authorList>
            <person name="Meier V. D."/>
        </authorList>
    </citation>
    <scope>NUCLEOTIDE SEQUENCE</scope>
    <source>
        <strain evidence="3">AVDCRST_MAG94</strain>
    </source>
</reference>
<evidence type="ECO:0000313" key="3">
    <source>
        <dbReference type="EMBL" id="CAA9337558.1"/>
    </source>
</evidence>
<dbReference type="PANTHER" id="PTHR36927:SF3">
    <property type="entry name" value="GLUCANS BIOSYNTHESIS PROTEIN C"/>
    <property type="match status" value="1"/>
</dbReference>
<proteinExistence type="predicted"/>
<accession>A0A6J4LPM3</accession>
<evidence type="ECO:0000259" key="2">
    <source>
        <dbReference type="Pfam" id="PF01757"/>
    </source>
</evidence>
<name>A0A6J4LPM3_9CYAN</name>